<name>A0A0F9WVE2_TRIHA</name>
<dbReference type="Pfam" id="PF04444">
    <property type="entry name" value="Dioxygenase_N"/>
    <property type="match status" value="1"/>
</dbReference>
<dbReference type="Proteomes" id="UP000034112">
    <property type="component" value="Unassembled WGS sequence"/>
</dbReference>
<keyword evidence="2" id="KW-0560">Oxidoreductase</keyword>
<evidence type="ECO:0000313" key="3">
    <source>
        <dbReference type="Proteomes" id="UP000034112"/>
    </source>
</evidence>
<dbReference type="InterPro" id="IPR050770">
    <property type="entry name" value="Intradiol_RC_Dioxygenase"/>
</dbReference>
<evidence type="ECO:0000259" key="1">
    <source>
        <dbReference type="Pfam" id="PF04444"/>
    </source>
</evidence>
<dbReference type="EMBL" id="JOKZ01000641">
    <property type="protein sequence ID" value="KKO97100.1"/>
    <property type="molecule type" value="Genomic_DNA"/>
</dbReference>
<dbReference type="SUPFAM" id="SSF49482">
    <property type="entry name" value="Aromatic compound dioxygenase"/>
    <property type="match status" value="1"/>
</dbReference>
<feature type="domain" description="Catechol dioxygenase N-terminal" evidence="1">
    <location>
        <begin position="32"/>
        <end position="85"/>
    </location>
</feature>
<dbReference type="PANTHER" id="PTHR33711:SF7">
    <property type="entry name" value="INTRADIOL RING-CLEAVAGE DIOXYGENASES DOMAIN-CONTAINING PROTEIN-RELATED"/>
    <property type="match status" value="1"/>
</dbReference>
<dbReference type="OrthoDB" id="5238185at2759"/>
<accession>A0A0F9WVE2</accession>
<protein>
    <submittedName>
        <fullName evidence="2">Dioxygenase</fullName>
    </submittedName>
</protein>
<comment type="caution">
    <text evidence="2">The sequence shown here is derived from an EMBL/GenBank/DDBJ whole genome shotgun (WGS) entry which is preliminary data.</text>
</comment>
<dbReference type="PANTHER" id="PTHR33711">
    <property type="entry name" value="DIOXYGENASE, PUTATIVE (AFU_ORTHOLOGUE AFUA_2G02910)-RELATED"/>
    <property type="match status" value="1"/>
</dbReference>
<dbReference type="InterPro" id="IPR007535">
    <property type="entry name" value="Catechol_dOase_N"/>
</dbReference>
<reference evidence="3" key="1">
    <citation type="journal article" date="2015" name="Genome Announc.">
        <title>Draft whole-genome sequence of the biocontrol agent Trichoderma harzianum T6776.</title>
        <authorList>
            <person name="Baroncelli R."/>
            <person name="Piaggeschi G."/>
            <person name="Fiorini L."/>
            <person name="Bertolini E."/>
            <person name="Zapparata A."/>
            <person name="Pe M.E."/>
            <person name="Sarrocco S."/>
            <person name="Vannacci G."/>
        </authorList>
    </citation>
    <scope>NUCLEOTIDE SEQUENCE [LARGE SCALE GENOMIC DNA]</scope>
    <source>
        <strain evidence="3">T6776</strain>
    </source>
</reference>
<dbReference type="Gene3D" id="2.60.130.10">
    <property type="entry name" value="Aromatic compound dioxygenase"/>
    <property type="match status" value="1"/>
</dbReference>
<keyword evidence="2" id="KW-0223">Dioxygenase</keyword>
<sequence>MASTTNHTPPLLDLTIHNITENVVRINSQSSNARLNYLMERLVTHVHDFARETRLSTHEWMATIEFLTKTGQMCTDVRQVCYLFLSFI</sequence>
<dbReference type="GO" id="GO:0009712">
    <property type="term" value="P:catechol-containing compound metabolic process"/>
    <property type="evidence" value="ECO:0007669"/>
    <property type="project" value="InterPro"/>
</dbReference>
<gene>
    <name evidence="2" type="ORF">THAR02_10793</name>
</gene>
<dbReference type="GO" id="GO:0005506">
    <property type="term" value="F:iron ion binding"/>
    <property type="evidence" value="ECO:0007669"/>
    <property type="project" value="InterPro"/>
</dbReference>
<dbReference type="InterPro" id="IPR015889">
    <property type="entry name" value="Intradiol_dOase_core"/>
</dbReference>
<dbReference type="GO" id="GO:0018576">
    <property type="term" value="F:catechol 1,2-dioxygenase activity"/>
    <property type="evidence" value="ECO:0007669"/>
    <property type="project" value="InterPro"/>
</dbReference>
<dbReference type="AlphaFoldDB" id="A0A0F9WVE2"/>
<organism evidence="2 3">
    <name type="scientific">Trichoderma harzianum</name>
    <name type="common">Hypocrea lixii</name>
    <dbReference type="NCBI Taxonomy" id="5544"/>
    <lineage>
        <taxon>Eukaryota</taxon>
        <taxon>Fungi</taxon>
        <taxon>Dikarya</taxon>
        <taxon>Ascomycota</taxon>
        <taxon>Pezizomycotina</taxon>
        <taxon>Sordariomycetes</taxon>
        <taxon>Hypocreomycetidae</taxon>
        <taxon>Hypocreales</taxon>
        <taxon>Hypocreaceae</taxon>
        <taxon>Trichoderma</taxon>
    </lineage>
</organism>
<proteinExistence type="predicted"/>
<evidence type="ECO:0000313" key="2">
    <source>
        <dbReference type="EMBL" id="KKO97100.1"/>
    </source>
</evidence>